<dbReference type="EMBL" id="KZ679256">
    <property type="protein sequence ID" value="PTB46256.1"/>
    <property type="molecule type" value="Genomic_DNA"/>
</dbReference>
<sequence length="101" mass="11689">MDKPTSVLLRRAPVMMGIESKRAIAHRCYPLPKPWLHRQPDLQTRLQATPILNPWFRFTACYDPRPRSPDSRPRTLGAVRSRRFGPGHLPNYYGALVLAFH</sequence>
<evidence type="ECO:0000313" key="2">
    <source>
        <dbReference type="Proteomes" id="UP000240493"/>
    </source>
</evidence>
<gene>
    <name evidence="1" type="ORF">M441DRAFT_444819</name>
</gene>
<dbReference type="OrthoDB" id="10494836at2759"/>
<keyword evidence="2" id="KW-1185">Reference proteome</keyword>
<evidence type="ECO:0000313" key="1">
    <source>
        <dbReference type="EMBL" id="PTB46256.1"/>
    </source>
</evidence>
<proteinExistence type="predicted"/>
<reference evidence="1 2" key="1">
    <citation type="submission" date="2016-07" db="EMBL/GenBank/DDBJ databases">
        <title>Multiple horizontal gene transfer events from other fungi enriched the ability of initially mycotrophic Trichoderma (Ascomycota) to feed on dead plant biomass.</title>
        <authorList>
            <consortium name="DOE Joint Genome Institute"/>
            <person name="Aerts A."/>
            <person name="Atanasova L."/>
            <person name="Chenthamara K."/>
            <person name="Zhang J."/>
            <person name="Grujic M."/>
            <person name="Henrissat B."/>
            <person name="Kuo A."/>
            <person name="Salamov A."/>
            <person name="Lipzen A."/>
            <person name="Labutti K."/>
            <person name="Barry K."/>
            <person name="Miao Y."/>
            <person name="Rahimi M.J."/>
            <person name="Shen Q."/>
            <person name="Grigoriev I.V."/>
            <person name="Kubicek C.P."/>
            <person name="Druzhinina I.S."/>
        </authorList>
    </citation>
    <scope>NUCLEOTIDE SEQUENCE [LARGE SCALE GENOMIC DNA]</scope>
    <source>
        <strain evidence="1 2">CBS 433.97</strain>
    </source>
</reference>
<accession>A0A2T3ZN82</accession>
<organism evidence="1 2">
    <name type="scientific">Trichoderma asperellum (strain ATCC 204424 / CBS 433.97 / NBRC 101777)</name>
    <dbReference type="NCBI Taxonomy" id="1042311"/>
    <lineage>
        <taxon>Eukaryota</taxon>
        <taxon>Fungi</taxon>
        <taxon>Dikarya</taxon>
        <taxon>Ascomycota</taxon>
        <taxon>Pezizomycotina</taxon>
        <taxon>Sordariomycetes</taxon>
        <taxon>Hypocreomycetidae</taxon>
        <taxon>Hypocreales</taxon>
        <taxon>Hypocreaceae</taxon>
        <taxon>Trichoderma</taxon>
    </lineage>
</organism>
<name>A0A2T3ZN82_TRIA4</name>
<dbReference type="Proteomes" id="UP000240493">
    <property type="component" value="Unassembled WGS sequence"/>
</dbReference>
<protein>
    <submittedName>
        <fullName evidence="1">Uncharacterized protein</fullName>
    </submittedName>
</protein>
<dbReference type="AlphaFoldDB" id="A0A2T3ZN82"/>